<dbReference type="Proteomes" id="UP000054302">
    <property type="component" value="Unassembled WGS sequence"/>
</dbReference>
<evidence type="ECO:0008006" key="6">
    <source>
        <dbReference type="Google" id="ProtNLM"/>
    </source>
</evidence>
<gene>
    <name evidence="4" type="ORF">PV10_08702</name>
</gene>
<comment type="similarity">
    <text evidence="2">Belongs to the ELP6 family.</text>
</comment>
<dbReference type="PANTHER" id="PTHR16184">
    <property type="entry name" value="ELONGATOR COMPLEX PROTEIN 6"/>
    <property type="match status" value="1"/>
</dbReference>
<evidence type="ECO:0000256" key="1">
    <source>
        <dbReference type="ARBA" id="ARBA00005043"/>
    </source>
</evidence>
<dbReference type="Pfam" id="PF09807">
    <property type="entry name" value="ELP6"/>
    <property type="match status" value="1"/>
</dbReference>
<dbReference type="AlphaFoldDB" id="A0A0D1ZQQ7"/>
<comment type="pathway">
    <text evidence="1">tRNA modification; 5-methoxycarbonylmethyl-2-thiouridine-tRNA biosynthesis.</text>
</comment>
<evidence type="ECO:0000256" key="2">
    <source>
        <dbReference type="ARBA" id="ARBA00008837"/>
    </source>
</evidence>
<evidence type="ECO:0000313" key="5">
    <source>
        <dbReference type="Proteomes" id="UP000054302"/>
    </source>
</evidence>
<sequence>MPIAAPLPQAIVPYLRSSISTPSSTHTQTLVTSTLSTPSLWLLLRLAYVSIYGIEDQGHNQRRRQPSGPVAIGGNSRDGHNLGESEGTNVVIVSFVRDYLTWCEMGKKLGLDFPALVKAKRLFYVDGLRRGSAPSTPHPTMSPGSQEQGTTALKSLALNDITATVNQVLRSASSSSTDRADNRTSSSTVQRIPAAAATAGPRPPTATSVSSSAPTVILDGLDFVLASQPSTTPLSLNALVSAVRLQSLATIVTAQADSPLLHNAMSPLETDHAHLVTSLAHQSDWVLQLRGLDTGSANDVSGVVRASRGGQSEDQPSDLADGEWLYHIKGDGTVRVWGRGELN</sequence>
<dbReference type="GeneID" id="27326547"/>
<dbReference type="GO" id="GO:0033588">
    <property type="term" value="C:elongator holoenzyme complex"/>
    <property type="evidence" value="ECO:0007669"/>
    <property type="project" value="InterPro"/>
</dbReference>
<name>A0A0D1ZQQ7_EXOME</name>
<dbReference type="PANTHER" id="PTHR16184:SF6">
    <property type="entry name" value="ELONGATOR COMPLEX PROTEIN 6"/>
    <property type="match status" value="1"/>
</dbReference>
<organism evidence="4 5">
    <name type="scientific">Exophiala mesophila</name>
    <name type="common">Black yeast-like fungus</name>
    <dbReference type="NCBI Taxonomy" id="212818"/>
    <lineage>
        <taxon>Eukaryota</taxon>
        <taxon>Fungi</taxon>
        <taxon>Dikarya</taxon>
        <taxon>Ascomycota</taxon>
        <taxon>Pezizomycotina</taxon>
        <taxon>Eurotiomycetes</taxon>
        <taxon>Chaetothyriomycetidae</taxon>
        <taxon>Chaetothyriales</taxon>
        <taxon>Herpotrichiellaceae</taxon>
        <taxon>Exophiala</taxon>
    </lineage>
</organism>
<dbReference type="HOGENOM" id="CLU_059771_0_0_1"/>
<dbReference type="InterPro" id="IPR027417">
    <property type="entry name" value="P-loop_NTPase"/>
</dbReference>
<protein>
    <recommendedName>
        <fullName evidence="6">Elongator complex protein 6</fullName>
    </recommendedName>
</protein>
<accession>A0A0D1ZQQ7</accession>
<dbReference type="OrthoDB" id="9995306at2759"/>
<feature type="region of interest" description="Disordered" evidence="3">
    <location>
        <begin position="170"/>
        <end position="212"/>
    </location>
</feature>
<dbReference type="InterPro" id="IPR018627">
    <property type="entry name" value="ELP6"/>
</dbReference>
<evidence type="ECO:0000313" key="4">
    <source>
        <dbReference type="EMBL" id="KIV89098.1"/>
    </source>
</evidence>
<dbReference type="UniPathway" id="UPA00988"/>
<reference evidence="4 5" key="1">
    <citation type="submission" date="2015-01" db="EMBL/GenBank/DDBJ databases">
        <title>The Genome Sequence of Exophiala mesophila CBS40295.</title>
        <authorList>
            <consortium name="The Broad Institute Genomics Platform"/>
            <person name="Cuomo C."/>
            <person name="de Hoog S."/>
            <person name="Gorbushina A."/>
            <person name="Stielow B."/>
            <person name="Teixiera M."/>
            <person name="Abouelleil A."/>
            <person name="Chapman S.B."/>
            <person name="Priest M."/>
            <person name="Young S.K."/>
            <person name="Wortman J."/>
            <person name="Nusbaum C."/>
            <person name="Birren B."/>
        </authorList>
    </citation>
    <scope>NUCLEOTIDE SEQUENCE [LARGE SCALE GENOMIC DNA]</scope>
    <source>
        <strain evidence="4 5">CBS 40295</strain>
    </source>
</reference>
<feature type="region of interest" description="Disordered" evidence="3">
    <location>
        <begin position="58"/>
        <end position="83"/>
    </location>
</feature>
<dbReference type="GO" id="GO:0002098">
    <property type="term" value="P:tRNA wobble uridine modification"/>
    <property type="evidence" value="ECO:0007669"/>
    <property type="project" value="InterPro"/>
</dbReference>
<dbReference type="Gene3D" id="3.40.50.300">
    <property type="entry name" value="P-loop containing nucleotide triphosphate hydrolases"/>
    <property type="match status" value="1"/>
</dbReference>
<feature type="compositionally biased region" description="Polar residues" evidence="3">
    <location>
        <begin position="133"/>
        <end position="149"/>
    </location>
</feature>
<dbReference type="VEuPathDB" id="FungiDB:PV10_08702"/>
<dbReference type="EMBL" id="KN847525">
    <property type="protein sequence ID" value="KIV89098.1"/>
    <property type="molecule type" value="Genomic_DNA"/>
</dbReference>
<keyword evidence="5" id="KW-1185">Reference proteome</keyword>
<feature type="region of interest" description="Disordered" evidence="3">
    <location>
        <begin position="130"/>
        <end position="149"/>
    </location>
</feature>
<evidence type="ECO:0000256" key="3">
    <source>
        <dbReference type="SAM" id="MobiDB-lite"/>
    </source>
</evidence>
<dbReference type="RefSeq" id="XP_016220672.1">
    <property type="nucleotide sequence ID" value="XM_016373761.1"/>
</dbReference>
<dbReference type="OMA" id="VERNHAH"/>
<proteinExistence type="inferred from homology"/>